<feature type="non-terminal residue" evidence="2">
    <location>
        <position position="1"/>
    </location>
</feature>
<evidence type="ECO:0000313" key="2">
    <source>
        <dbReference type="EMBL" id="JAP94892.1"/>
    </source>
</evidence>
<dbReference type="EMBL" id="GDID01001714">
    <property type="protein sequence ID" value="JAP94892.1"/>
    <property type="molecule type" value="Transcribed_RNA"/>
</dbReference>
<name>A0A146KDR0_9EUKA</name>
<gene>
    <name evidence="2" type="ORF">TPC1_12288</name>
</gene>
<protein>
    <submittedName>
        <fullName evidence="2">Uncharacterized protein</fullName>
    </submittedName>
</protein>
<feature type="non-terminal residue" evidence="2">
    <location>
        <position position="191"/>
    </location>
</feature>
<feature type="region of interest" description="Disordered" evidence="1">
    <location>
        <begin position="131"/>
        <end position="162"/>
    </location>
</feature>
<dbReference type="AlphaFoldDB" id="A0A146KDR0"/>
<accession>A0A146KDR0</accession>
<organism evidence="2">
    <name type="scientific">Trepomonas sp. PC1</name>
    <dbReference type="NCBI Taxonomy" id="1076344"/>
    <lineage>
        <taxon>Eukaryota</taxon>
        <taxon>Metamonada</taxon>
        <taxon>Diplomonadida</taxon>
        <taxon>Hexamitidae</taxon>
        <taxon>Hexamitinae</taxon>
        <taxon>Trepomonas</taxon>
    </lineage>
</organism>
<sequence>QLEKYKDNIKLITSGPLYNPKYNTIKITFEQPFDSRIDINQFSLVVAQKGDKYKFAFLIKEAKAECIQDLVNVLEEMKIPLANKIKWIFDNYDSFLLKIYQWFERYQTVDEQGSTAMRYLLRQQPAYIVKKPEPKQKPEAPQHEPEPIKVQKEAPIEPKPIHVHVEQPKETIPFELRMRTDKPLQLIDQSQ</sequence>
<reference evidence="2" key="1">
    <citation type="submission" date="2015-07" db="EMBL/GenBank/DDBJ databases">
        <title>Adaptation to a free-living lifestyle via gene acquisitions in the diplomonad Trepomonas sp. PC1.</title>
        <authorList>
            <person name="Xu F."/>
            <person name="Jerlstrom-Hultqvist J."/>
            <person name="Kolisko M."/>
            <person name="Simpson A.G.B."/>
            <person name="Roger A.J."/>
            <person name="Svard S.G."/>
            <person name="Andersson J.O."/>
        </authorList>
    </citation>
    <scope>NUCLEOTIDE SEQUENCE</scope>
    <source>
        <strain evidence="2">PC1</strain>
    </source>
</reference>
<proteinExistence type="predicted"/>
<evidence type="ECO:0000256" key="1">
    <source>
        <dbReference type="SAM" id="MobiDB-lite"/>
    </source>
</evidence>